<evidence type="ECO:0000313" key="7">
    <source>
        <dbReference type="Proteomes" id="UP000316921"/>
    </source>
</evidence>
<dbReference type="Proteomes" id="UP000316921">
    <property type="component" value="Chromosome"/>
</dbReference>
<protein>
    <recommendedName>
        <fullName evidence="5">Sec-independent protein translocase protein TatC</fullName>
    </recommendedName>
</protein>
<gene>
    <name evidence="6" type="primary">tatC2</name>
    <name evidence="5" type="synonym">tatC</name>
    <name evidence="6" type="ORF">Pla133_37360</name>
</gene>
<evidence type="ECO:0000256" key="1">
    <source>
        <dbReference type="ARBA" id="ARBA00004141"/>
    </source>
</evidence>
<dbReference type="GO" id="GO:0043953">
    <property type="term" value="P:protein transport by the Tat complex"/>
    <property type="evidence" value="ECO:0007669"/>
    <property type="project" value="UniProtKB-UniRule"/>
</dbReference>
<dbReference type="GO" id="GO:0033281">
    <property type="term" value="C:TAT protein transport complex"/>
    <property type="evidence" value="ECO:0007669"/>
    <property type="project" value="UniProtKB-UniRule"/>
</dbReference>
<evidence type="ECO:0000256" key="2">
    <source>
        <dbReference type="ARBA" id="ARBA00022692"/>
    </source>
</evidence>
<evidence type="ECO:0000256" key="5">
    <source>
        <dbReference type="HAMAP-Rule" id="MF_00902"/>
    </source>
</evidence>
<dbReference type="KEGG" id="pbap:Pla133_37360"/>
<keyword evidence="5" id="KW-0813">Transport</keyword>
<proteinExistence type="inferred from homology"/>
<dbReference type="HAMAP" id="MF_00902">
    <property type="entry name" value="TatC"/>
    <property type="match status" value="1"/>
</dbReference>
<feature type="transmembrane region" description="Helical" evidence="5">
    <location>
        <begin position="242"/>
        <end position="259"/>
    </location>
</feature>
<dbReference type="Pfam" id="PF00902">
    <property type="entry name" value="TatC"/>
    <property type="match status" value="1"/>
</dbReference>
<reference evidence="6 7" key="1">
    <citation type="submission" date="2019-02" db="EMBL/GenBank/DDBJ databases">
        <title>Deep-cultivation of Planctomycetes and their phenomic and genomic characterization uncovers novel biology.</title>
        <authorList>
            <person name="Wiegand S."/>
            <person name="Jogler M."/>
            <person name="Boedeker C."/>
            <person name="Pinto D."/>
            <person name="Vollmers J."/>
            <person name="Rivas-Marin E."/>
            <person name="Kohn T."/>
            <person name="Peeters S.H."/>
            <person name="Heuer A."/>
            <person name="Rast P."/>
            <person name="Oberbeckmann S."/>
            <person name="Bunk B."/>
            <person name="Jeske O."/>
            <person name="Meyerdierks A."/>
            <person name="Storesund J.E."/>
            <person name="Kallscheuer N."/>
            <person name="Luecker S."/>
            <person name="Lage O.M."/>
            <person name="Pohl T."/>
            <person name="Merkel B.J."/>
            <person name="Hornburger P."/>
            <person name="Mueller R.-W."/>
            <person name="Bruemmer F."/>
            <person name="Labrenz M."/>
            <person name="Spormann A.M."/>
            <person name="Op den Camp H."/>
            <person name="Overmann J."/>
            <person name="Amann R."/>
            <person name="Jetten M.S.M."/>
            <person name="Mascher T."/>
            <person name="Medema M.H."/>
            <person name="Devos D.P."/>
            <person name="Kaster A.-K."/>
            <person name="Ovreas L."/>
            <person name="Rohde M."/>
            <person name="Galperin M.Y."/>
            <person name="Jogler C."/>
        </authorList>
    </citation>
    <scope>NUCLEOTIDE SEQUENCE [LARGE SCALE GENOMIC DNA]</scope>
    <source>
        <strain evidence="6 7">Pla133</strain>
    </source>
</reference>
<keyword evidence="5" id="KW-1003">Cell membrane</keyword>
<comment type="subunit">
    <text evidence="5">Forms a complex with TatA.</text>
</comment>
<feature type="transmembrane region" description="Helical" evidence="5">
    <location>
        <begin position="32"/>
        <end position="49"/>
    </location>
</feature>
<comment type="similarity">
    <text evidence="5">Belongs to the TatC family.</text>
</comment>
<organism evidence="6 7">
    <name type="scientific">Engelhardtia mirabilis</name>
    <dbReference type="NCBI Taxonomy" id="2528011"/>
    <lineage>
        <taxon>Bacteria</taxon>
        <taxon>Pseudomonadati</taxon>
        <taxon>Planctomycetota</taxon>
        <taxon>Planctomycetia</taxon>
        <taxon>Planctomycetia incertae sedis</taxon>
        <taxon>Engelhardtia</taxon>
    </lineage>
</organism>
<feature type="transmembrane region" description="Helical" evidence="5">
    <location>
        <begin position="265"/>
        <end position="283"/>
    </location>
</feature>
<evidence type="ECO:0000256" key="3">
    <source>
        <dbReference type="ARBA" id="ARBA00022989"/>
    </source>
</evidence>
<keyword evidence="4 5" id="KW-0472">Membrane</keyword>
<dbReference type="PANTHER" id="PTHR30371">
    <property type="entry name" value="SEC-INDEPENDENT PROTEIN TRANSLOCASE PROTEIN TATC"/>
    <property type="match status" value="1"/>
</dbReference>
<dbReference type="GO" id="GO:0009977">
    <property type="term" value="F:proton motive force dependent protein transmembrane transporter activity"/>
    <property type="evidence" value="ECO:0007669"/>
    <property type="project" value="TreeGrafter"/>
</dbReference>
<feature type="transmembrane region" description="Helical" evidence="5">
    <location>
        <begin position="158"/>
        <end position="186"/>
    </location>
</feature>
<keyword evidence="7" id="KW-1185">Reference proteome</keyword>
<keyword evidence="3 5" id="KW-1133">Transmembrane helix</keyword>
<name>A0A518BNT2_9BACT</name>
<sequence>MASKGTSSEQQPPADGARMSLADHLDELRSRLIKGLVGVVLAFAVGWFFKDQVYDIVSEPYHQAVSWLNADLVQRFETRLAENPKLERTQFFQTADPGDQRLLEPISHRALATGSAEAFMVHLKAVFYLALFVGGPLLIWQMWMFIAAGLYDKERRVVLTYLPASLALFLGGVLFGYFVLVPYAIFYLNSTVSLEDFRFELRIAEYFTFLSSLCLGLGVVFQLPIVMNALARAGMVKTSSMANFRGYFALLSFVVAAVITPPDPFTQLMMAVPMILLYELGLWTSRMGLRKDGALVPAGGTHPGGDS</sequence>
<comment type="function">
    <text evidence="5">Part of the twin-arginine translocation (Tat) system that transports large folded proteins containing a characteristic twin-arginine motif in their signal peptide across membranes.</text>
</comment>
<dbReference type="RefSeq" id="WP_145067816.1">
    <property type="nucleotide sequence ID" value="NZ_CP036287.1"/>
</dbReference>
<keyword evidence="5" id="KW-0811">Translocation</keyword>
<dbReference type="AlphaFoldDB" id="A0A518BNT2"/>
<dbReference type="PRINTS" id="PR01840">
    <property type="entry name" value="TATCFAMILY"/>
</dbReference>
<dbReference type="PANTHER" id="PTHR30371:SF0">
    <property type="entry name" value="SEC-INDEPENDENT PROTEIN TRANSLOCASE PROTEIN TATC, CHLOROPLASTIC-RELATED"/>
    <property type="match status" value="1"/>
</dbReference>
<keyword evidence="5" id="KW-0653">Protein transport</keyword>
<dbReference type="InterPro" id="IPR002033">
    <property type="entry name" value="TatC"/>
</dbReference>
<dbReference type="EMBL" id="CP036287">
    <property type="protein sequence ID" value="QDU68634.1"/>
    <property type="molecule type" value="Genomic_DNA"/>
</dbReference>
<comment type="subcellular location">
    <subcellularLocation>
        <location evidence="5">Cell membrane</location>
        <topology evidence="5">Multi-pass membrane protein</topology>
    </subcellularLocation>
    <subcellularLocation>
        <location evidence="1">Membrane</location>
        <topology evidence="1">Multi-pass membrane protein</topology>
    </subcellularLocation>
</comment>
<dbReference type="NCBIfam" id="TIGR00945">
    <property type="entry name" value="tatC"/>
    <property type="match status" value="1"/>
</dbReference>
<feature type="transmembrane region" description="Helical" evidence="5">
    <location>
        <begin position="125"/>
        <end position="146"/>
    </location>
</feature>
<feature type="transmembrane region" description="Helical" evidence="5">
    <location>
        <begin position="206"/>
        <end position="230"/>
    </location>
</feature>
<evidence type="ECO:0000256" key="4">
    <source>
        <dbReference type="ARBA" id="ARBA00023136"/>
    </source>
</evidence>
<dbReference type="GO" id="GO:0065002">
    <property type="term" value="P:intracellular protein transmembrane transport"/>
    <property type="evidence" value="ECO:0007669"/>
    <property type="project" value="TreeGrafter"/>
</dbReference>
<keyword evidence="2 5" id="KW-0812">Transmembrane</keyword>
<evidence type="ECO:0000313" key="6">
    <source>
        <dbReference type="EMBL" id="QDU68634.1"/>
    </source>
</evidence>
<accession>A0A518BNT2</accession>